<dbReference type="PANTHER" id="PTHR46481">
    <property type="entry name" value="ZINC FINGER BED DOMAIN-CONTAINING PROTEIN 4"/>
    <property type="match status" value="1"/>
</dbReference>
<dbReference type="PANTHER" id="PTHR46481:SF7">
    <property type="entry name" value="ZINC FINGER BED DOMAIN-CONTAINING PROTEIN RICESLEEPER 2-LIKE"/>
    <property type="match status" value="1"/>
</dbReference>
<keyword evidence="2" id="KW-1185">Reference proteome</keyword>
<dbReference type="SUPFAM" id="SSF53098">
    <property type="entry name" value="Ribonuclease H-like"/>
    <property type="match status" value="1"/>
</dbReference>
<organism evidence="1 2">
    <name type="scientific">Canna indica</name>
    <name type="common">Indian-shot</name>
    <dbReference type="NCBI Taxonomy" id="4628"/>
    <lineage>
        <taxon>Eukaryota</taxon>
        <taxon>Viridiplantae</taxon>
        <taxon>Streptophyta</taxon>
        <taxon>Embryophyta</taxon>
        <taxon>Tracheophyta</taxon>
        <taxon>Spermatophyta</taxon>
        <taxon>Magnoliopsida</taxon>
        <taxon>Liliopsida</taxon>
        <taxon>Zingiberales</taxon>
        <taxon>Cannaceae</taxon>
        <taxon>Canna</taxon>
    </lineage>
</organism>
<dbReference type="Proteomes" id="UP001327560">
    <property type="component" value="Chromosome 6"/>
</dbReference>
<name>A0AAQ3KKN8_9LILI</name>
<sequence>MSTWRFDQAAIRKSLARMIVKDEYPFSCVDGEGFRDFCTTGMPRFQIPSRQTVQKKILNFYPISSHRGENIGKTIEKCLNDWGIDKVMTITVDNASSNDTAIAFLKKKIKNWPDGCVMDGEFLHMRCSAHCINLIVQDGLKLSSMPLTRIRETIRYIRQSLARLQRSKACVEKKKIKSKLFCGLMSPLGEGGRLPRSPVVDVTFGTRRTNEKYKQKKQIFVVESKTELDRYWDDDPEADDVDVLKWWSVNSGSTGGRVLDEFQSSLALSMVEGLICLQEWIRLRKGKQVVDDLEEVEKLQEEFAKIDFAPPIMDIPN</sequence>
<reference evidence="1 2" key="1">
    <citation type="submission" date="2023-10" db="EMBL/GenBank/DDBJ databases">
        <title>Chromosome-scale genome assembly provides insights into flower coloration mechanisms of Canna indica.</title>
        <authorList>
            <person name="Li C."/>
        </authorList>
    </citation>
    <scope>NUCLEOTIDE SEQUENCE [LARGE SCALE GENOMIC DNA]</scope>
    <source>
        <tissue evidence="1">Flower</tissue>
    </source>
</reference>
<protein>
    <submittedName>
        <fullName evidence="1">Zinc finger BED domain-containing protein RICESLEEPER 2-like</fullName>
    </submittedName>
</protein>
<evidence type="ECO:0000313" key="2">
    <source>
        <dbReference type="Proteomes" id="UP001327560"/>
    </source>
</evidence>
<dbReference type="AlphaFoldDB" id="A0AAQ3KKN8"/>
<dbReference type="InterPro" id="IPR052035">
    <property type="entry name" value="ZnF_BED_domain_contain"/>
</dbReference>
<accession>A0AAQ3KKN8</accession>
<gene>
    <name evidence="1" type="ORF">Cni_G19532</name>
</gene>
<evidence type="ECO:0000313" key="1">
    <source>
        <dbReference type="EMBL" id="WOL10773.1"/>
    </source>
</evidence>
<dbReference type="InterPro" id="IPR012337">
    <property type="entry name" value="RNaseH-like_sf"/>
</dbReference>
<proteinExistence type="predicted"/>
<dbReference type="GO" id="GO:0005634">
    <property type="term" value="C:nucleus"/>
    <property type="evidence" value="ECO:0007669"/>
    <property type="project" value="UniProtKB-SubCell"/>
</dbReference>
<dbReference type="SUPFAM" id="SSF140996">
    <property type="entry name" value="Hermes dimerisation domain"/>
    <property type="match status" value="1"/>
</dbReference>
<dbReference type="GO" id="GO:0008270">
    <property type="term" value="F:zinc ion binding"/>
    <property type="evidence" value="ECO:0007669"/>
    <property type="project" value="UniProtKB-KW"/>
</dbReference>
<dbReference type="EMBL" id="CP136895">
    <property type="protein sequence ID" value="WOL10773.1"/>
    <property type="molecule type" value="Genomic_DNA"/>
</dbReference>